<proteinExistence type="inferred from homology"/>
<evidence type="ECO:0000259" key="19">
    <source>
        <dbReference type="SMART" id="SM00632"/>
    </source>
</evidence>
<feature type="region of interest" description="Disordered" evidence="16">
    <location>
        <begin position="519"/>
        <end position="545"/>
    </location>
</feature>
<feature type="chain" id="PRO_5027784247" evidence="18">
    <location>
        <begin position="19"/>
        <end position="870"/>
    </location>
</feature>
<comment type="subcellular location">
    <subcellularLocation>
        <location evidence="2">Membrane</location>
        <topology evidence="2">Multi-pass membrane protein</topology>
    </subcellularLocation>
</comment>
<keyword evidence="9 17" id="KW-1133">Transmembrane helix</keyword>
<keyword evidence="6 15" id="KW-0812">Transmembrane</keyword>
<keyword evidence="14 15" id="KW-0275">Fatty acid biosynthesis</keyword>
<evidence type="ECO:0000256" key="14">
    <source>
        <dbReference type="ARBA" id="ARBA00023160"/>
    </source>
</evidence>
<dbReference type="GO" id="GO:0004768">
    <property type="term" value="F:stearoyl-CoA 9-desaturase activity"/>
    <property type="evidence" value="ECO:0007669"/>
    <property type="project" value="TreeGrafter"/>
</dbReference>
<dbReference type="SMART" id="SM00642">
    <property type="entry name" value="Aamy"/>
    <property type="match status" value="1"/>
</dbReference>
<evidence type="ECO:0000256" key="18">
    <source>
        <dbReference type="SAM" id="SignalP"/>
    </source>
</evidence>
<comment type="similarity">
    <text evidence="3">Belongs to the glycosyl hydrolase 13 family.</text>
</comment>
<feature type="domain" description="Alpha-amylase C-terminal" evidence="19">
    <location>
        <begin position="406"/>
        <end position="493"/>
    </location>
</feature>
<feature type="transmembrane region" description="Helical" evidence="17">
    <location>
        <begin position="560"/>
        <end position="577"/>
    </location>
</feature>
<comment type="cofactor">
    <cofactor evidence="15">
        <name>Fe(2+)</name>
        <dbReference type="ChEBI" id="CHEBI:29033"/>
    </cofactor>
</comment>
<dbReference type="RefSeq" id="XP_028134537.1">
    <property type="nucleotide sequence ID" value="XM_028278736.1"/>
</dbReference>
<dbReference type="GO" id="GO:0005789">
    <property type="term" value="C:endoplasmic reticulum membrane"/>
    <property type="evidence" value="ECO:0007669"/>
    <property type="project" value="TreeGrafter"/>
</dbReference>
<keyword evidence="11" id="KW-0408">Iron</keyword>
<evidence type="ECO:0000256" key="13">
    <source>
        <dbReference type="ARBA" id="ARBA00023136"/>
    </source>
</evidence>
<evidence type="ECO:0000256" key="10">
    <source>
        <dbReference type="ARBA" id="ARBA00023002"/>
    </source>
</evidence>
<keyword evidence="10 15" id="KW-0560">Oxidoreductase</keyword>
<dbReference type="InterPro" id="IPR006047">
    <property type="entry name" value="GH13_cat_dom"/>
</dbReference>
<feature type="signal peptide" evidence="18">
    <location>
        <begin position="1"/>
        <end position="18"/>
    </location>
</feature>
<feature type="transmembrane region" description="Helical" evidence="17">
    <location>
        <begin position="584"/>
        <end position="604"/>
    </location>
</feature>
<name>A0A6P7FHV3_DIAVI</name>
<dbReference type="PANTHER" id="PTHR11351">
    <property type="entry name" value="ACYL-COA DESATURASE"/>
    <property type="match status" value="1"/>
</dbReference>
<dbReference type="CDD" id="cd03505">
    <property type="entry name" value="Delta9-FADS-like"/>
    <property type="match status" value="1"/>
</dbReference>
<feature type="transmembrane region" description="Helical" evidence="17">
    <location>
        <begin position="702"/>
        <end position="719"/>
    </location>
</feature>
<evidence type="ECO:0000256" key="11">
    <source>
        <dbReference type="ARBA" id="ARBA00023004"/>
    </source>
</evidence>
<evidence type="ECO:0000256" key="12">
    <source>
        <dbReference type="ARBA" id="ARBA00023098"/>
    </source>
</evidence>
<evidence type="ECO:0000256" key="6">
    <source>
        <dbReference type="ARBA" id="ARBA00022692"/>
    </source>
</evidence>
<evidence type="ECO:0000256" key="7">
    <source>
        <dbReference type="ARBA" id="ARBA00022723"/>
    </source>
</evidence>
<dbReference type="OrthoDB" id="10260134at2759"/>
<dbReference type="Gene3D" id="2.60.40.1180">
    <property type="entry name" value="Golgi alpha-mannosidase II"/>
    <property type="match status" value="1"/>
</dbReference>
<dbReference type="InterPro" id="IPR006048">
    <property type="entry name" value="A-amylase/branching_C"/>
</dbReference>
<feature type="transmembrane region" description="Helical" evidence="17">
    <location>
        <begin position="616"/>
        <end position="635"/>
    </location>
</feature>
<feature type="transmembrane region" description="Helical" evidence="17">
    <location>
        <begin position="731"/>
        <end position="752"/>
    </location>
</feature>
<dbReference type="GO" id="GO:0005506">
    <property type="term" value="F:iron ion binding"/>
    <property type="evidence" value="ECO:0007669"/>
    <property type="project" value="TreeGrafter"/>
</dbReference>
<dbReference type="InterPro" id="IPR031319">
    <property type="entry name" value="A-amylase_C"/>
</dbReference>
<reference evidence="21" key="1">
    <citation type="submission" date="2025-08" db="UniProtKB">
        <authorList>
            <consortium name="RefSeq"/>
        </authorList>
    </citation>
    <scope>IDENTIFICATION</scope>
    <source>
        <tissue evidence="21">Whole insect</tissue>
    </source>
</reference>
<dbReference type="Pfam" id="PF00487">
    <property type="entry name" value="FA_desaturase"/>
    <property type="match status" value="1"/>
</dbReference>
<keyword evidence="12" id="KW-0443">Lipid metabolism</keyword>
<dbReference type="Gene3D" id="3.20.20.80">
    <property type="entry name" value="Glycosidases"/>
    <property type="match status" value="1"/>
</dbReference>
<dbReference type="SUPFAM" id="SSF51445">
    <property type="entry name" value="(Trans)glycosidases"/>
    <property type="match status" value="1"/>
</dbReference>
<dbReference type="InterPro" id="IPR013780">
    <property type="entry name" value="Glyco_hydro_b"/>
</dbReference>
<keyword evidence="18" id="KW-0732">Signal</keyword>
<evidence type="ECO:0000256" key="4">
    <source>
        <dbReference type="ARBA" id="ARBA00009295"/>
    </source>
</evidence>
<dbReference type="InParanoid" id="A0A6P7FHV3"/>
<dbReference type="PRINTS" id="PR00075">
    <property type="entry name" value="FACDDSATRASE"/>
</dbReference>
<keyword evidence="13 17" id="KW-0472">Membrane</keyword>
<comment type="cofactor">
    <cofactor evidence="1">
        <name>Ca(2+)</name>
        <dbReference type="ChEBI" id="CHEBI:29108"/>
    </cofactor>
</comment>
<dbReference type="CDD" id="cd11317">
    <property type="entry name" value="AmyAc_bac_euk_AmyA"/>
    <property type="match status" value="1"/>
</dbReference>
<dbReference type="InterPro" id="IPR017853">
    <property type="entry name" value="GH"/>
</dbReference>
<feature type="domain" description="Glycosyl hydrolase family 13 catalytic" evidence="20">
    <location>
        <begin position="29"/>
        <end position="397"/>
    </location>
</feature>
<keyword evidence="7" id="KW-0479">Metal-binding</keyword>
<comment type="similarity">
    <text evidence="4 15">Belongs to the fatty acid desaturase type 1 family.</text>
</comment>
<dbReference type="GO" id="GO:0006636">
    <property type="term" value="P:unsaturated fatty acid biosynthetic process"/>
    <property type="evidence" value="ECO:0007669"/>
    <property type="project" value="TreeGrafter"/>
</dbReference>
<dbReference type="Pfam" id="PF02806">
    <property type="entry name" value="Alpha-amylase_C"/>
    <property type="match status" value="1"/>
</dbReference>
<dbReference type="PANTHER" id="PTHR11351:SF61">
    <property type="entry name" value="RH14937P"/>
    <property type="match status" value="1"/>
</dbReference>
<dbReference type="SMART" id="SM00632">
    <property type="entry name" value="Aamy_C"/>
    <property type="match status" value="1"/>
</dbReference>
<evidence type="ECO:0000256" key="16">
    <source>
        <dbReference type="SAM" id="MobiDB-lite"/>
    </source>
</evidence>
<accession>A0A6P7FHV3</accession>
<keyword evidence="8" id="KW-0276">Fatty acid metabolism</keyword>
<keyword evidence="5 15" id="KW-0444">Lipid biosynthesis</keyword>
<dbReference type="KEGG" id="dvv:114329580"/>
<protein>
    <submittedName>
        <fullName evidence="21">Alpha-amylase-like isoform X1</fullName>
    </submittedName>
</protein>
<gene>
    <name evidence="21" type="primary">LOC114329580</name>
</gene>
<dbReference type="InterPro" id="IPR005804">
    <property type="entry name" value="FA_desaturase_dom"/>
</dbReference>
<dbReference type="GO" id="GO:0005975">
    <property type="term" value="P:carbohydrate metabolic process"/>
    <property type="evidence" value="ECO:0007669"/>
    <property type="project" value="InterPro"/>
</dbReference>
<evidence type="ECO:0000256" key="17">
    <source>
        <dbReference type="SAM" id="Phobius"/>
    </source>
</evidence>
<evidence type="ECO:0000256" key="15">
    <source>
        <dbReference type="RuleBase" id="RU000581"/>
    </source>
</evidence>
<organism evidence="21">
    <name type="scientific">Diabrotica virgifera virgifera</name>
    <name type="common">western corn rootworm</name>
    <dbReference type="NCBI Taxonomy" id="50390"/>
    <lineage>
        <taxon>Eukaryota</taxon>
        <taxon>Metazoa</taxon>
        <taxon>Ecdysozoa</taxon>
        <taxon>Arthropoda</taxon>
        <taxon>Hexapoda</taxon>
        <taxon>Insecta</taxon>
        <taxon>Pterygota</taxon>
        <taxon>Neoptera</taxon>
        <taxon>Endopterygota</taxon>
        <taxon>Coleoptera</taxon>
        <taxon>Polyphaga</taxon>
        <taxon>Cucujiformia</taxon>
        <taxon>Chrysomeloidea</taxon>
        <taxon>Chrysomelidae</taxon>
        <taxon>Galerucinae</taxon>
        <taxon>Diabroticina</taxon>
        <taxon>Diabroticites</taxon>
        <taxon>Diabrotica</taxon>
    </lineage>
</organism>
<evidence type="ECO:0000256" key="9">
    <source>
        <dbReference type="ARBA" id="ARBA00022989"/>
    </source>
</evidence>
<evidence type="ECO:0000256" key="5">
    <source>
        <dbReference type="ARBA" id="ARBA00022516"/>
    </source>
</evidence>
<sequence length="870" mass="100123">MIFWKMIFLFYLIQQSMCQKDNHFTVGRSTIVHLFEWKWKDIAEECENFLGPKGFAGVQISPPTENQIIRTPRVNRPWWERYQPVSYQFISRSGTEVELADMIQRCNNVGVRVYVDVLMNGMAQKSGKGVGGNSAYPGIMFYPAVTYISDEFNKPCTVNNYNDAHNVRNCQLVGLPDLNQNLYSVRKKLLQYLDRLLELGIAGIRVDAAKHMWPSDLKYIYDNVKNLSTQHGFAEGIRPYIYQEVPDLGGEAISKFEYTDMGDVLEFNFGVQLGNIIQGNQPLYILKDWGSPSWYLVKPQDGVVFIDNHDNQRLEDTRILSFKKPKLYRAANSFMLAHPFFTPRLMSSFLFENHDQGPPTDENDDIASPGFNPDGSCINGWVCEHRWHQIYNMVRFRNVCLGTRITNWWDNGENQVAFGRENKGFIAMTTEGDINELLQTSLLPGTYCDIISGDLVDGECTGKVVVVDEEGKADIYLDADGEDYMLAIHVGVMTEGTHEGVVSDETPITSDLRLGTKPYRRLPKEATNNNEPKTAETDETEEKEEEFVPQIRWPDTIVQLYLHLGCLYGLYLCIVSAKFYTTLFALLTVYTSGFGITAGAHRLWSHRSYKAKWPLRLLLVLLFTITGQRHVYAWALDHRVHHKYSETDADPHNAKKGFFFAHVGWLVVTPHPKVVEKRNAVDMSDLETDAIVMWQKKYYPPLFLLFNIILPVSIPIYFWNETIWNSFWINFNTRFTLTLNIAFFVNSAAHMWGQKPYDKYISSVENLAVSLAALGEGWHNYHHVFPWDYKTGELGNLYNPSTNFINFFARLGWAYDLKSVSKDMILRRAQKTGDGTHPEVWGYGDEDIDKADMDELIHMAEENKFFKREE</sequence>
<evidence type="ECO:0000256" key="8">
    <source>
        <dbReference type="ARBA" id="ARBA00022832"/>
    </source>
</evidence>
<evidence type="ECO:0000256" key="2">
    <source>
        <dbReference type="ARBA" id="ARBA00004141"/>
    </source>
</evidence>
<comment type="domain">
    <text evidence="15">The histidine box domains are involved in binding the catalytic metal ions.</text>
</comment>
<dbReference type="SUPFAM" id="SSF51011">
    <property type="entry name" value="Glycosyl hydrolase domain"/>
    <property type="match status" value="1"/>
</dbReference>
<evidence type="ECO:0000313" key="21">
    <source>
        <dbReference type="RefSeq" id="XP_028134537.1"/>
    </source>
</evidence>
<evidence type="ECO:0000259" key="20">
    <source>
        <dbReference type="SMART" id="SM00642"/>
    </source>
</evidence>
<dbReference type="AlphaFoldDB" id="A0A6P7FHV3"/>
<evidence type="ECO:0000256" key="3">
    <source>
        <dbReference type="ARBA" id="ARBA00008061"/>
    </source>
</evidence>
<dbReference type="InterPro" id="IPR015876">
    <property type="entry name" value="Acyl-CoA_DS"/>
</dbReference>
<evidence type="ECO:0000256" key="1">
    <source>
        <dbReference type="ARBA" id="ARBA00001913"/>
    </source>
</evidence>